<dbReference type="AlphaFoldDB" id="A0A0B8PD28"/>
<comment type="subcellular location">
    <subcellularLocation>
        <location evidence="1">Cell outer membrane</location>
    </subcellularLocation>
</comment>
<protein>
    <submittedName>
        <fullName evidence="9">Type I secretion outer membrane protein</fullName>
    </submittedName>
</protein>
<evidence type="ECO:0000256" key="6">
    <source>
        <dbReference type="ARBA" id="ARBA00023136"/>
    </source>
</evidence>
<sequence>MKNTLKFMPLALLISGNVYADSLSEVYNLAKQNDPQLLQAAAQRDSAFEAINSTRSDLLPQIDLTAGYNYQDTDRHEADGSTTDVSLGLYQSIYDRSSWVALSISEKNARQVDASYAATQQAVIYQVTEAYFNVLRASDDLEFVRAEKAAVAKQLHQTEQMFEVGRRRSQMCKMPKLSMTVC</sequence>
<keyword evidence="8" id="KW-0732">Signal</keyword>
<evidence type="ECO:0000256" key="2">
    <source>
        <dbReference type="ARBA" id="ARBA00007613"/>
    </source>
</evidence>
<feature type="signal peptide" evidence="8">
    <location>
        <begin position="1"/>
        <end position="20"/>
    </location>
</feature>
<organism evidence="9 10">
    <name type="scientific">Vibrio ishigakensis</name>
    <dbReference type="NCBI Taxonomy" id="1481914"/>
    <lineage>
        <taxon>Bacteria</taxon>
        <taxon>Pseudomonadati</taxon>
        <taxon>Pseudomonadota</taxon>
        <taxon>Gammaproteobacteria</taxon>
        <taxon>Vibrionales</taxon>
        <taxon>Vibrionaceae</taxon>
        <taxon>Vibrio</taxon>
    </lineage>
</organism>
<dbReference type="Pfam" id="PF02321">
    <property type="entry name" value="OEP"/>
    <property type="match status" value="1"/>
</dbReference>
<dbReference type="InterPro" id="IPR051906">
    <property type="entry name" value="TolC-like"/>
</dbReference>
<evidence type="ECO:0000256" key="3">
    <source>
        <dbReference type="ARBA" id="ARBA00022448"/>
    </source>
</evidence>
<comment type="similarity">
    <text evidence="2">Belongs to the outer membrane factor (OMF) (TC 1.B.17) family.</text>
</comment>
<dbReference type="InterPro" id="IPR003423">
    <property type="entry name" value="OMP_efflux"/>
</dbReference>
<evidence type="ECO:0000256" key="1">
    <source>
        <dbReference type="ARBA" id="ARBA00004442"/>
    </source>
</evidence>
<keyword evidence="5" id="KW-0812">Transmembrane</keyword>
<evidence type="ECO:0000313" key="10">
    <source>
        <dbReference type="Proteomes" id="UP000031670"/>
    </source>
</evidence>
<dbReference type="EMBL" id="BBSA01000002">
    <property type="protein sequence ID" value="GAM60779.1"/>
    <property type="molecule type" value="Genomic_DNA"/>
</dbReference>
<name>A0A0B8PD28_9VIBR</name>
<feature type="chain" id="PRO_5002122074" evidence="8">
    <location>
        <begin position="21"/>
        <end position="182"/>
    </location>
</feature>
<dbReference type="PANTHER" id="PTHR30026">
    <property type="entry name" value="OUTER MEMBRANE PROTEIN TOLC"/>
    <property type="match status" value="1"/>
</dbReference>
<proteinExistence type="inferred from homology"/>
<dbReference type="GO" id="GO:0015562">
    <property type="term" value="F:efflux transmembrane transporter activity"/>
    <property type="evidence" value="ECO:0007669"/>
    <property type="project" value="InterPro"/>
</dbReference>
<dbReference type="GO" id="GO:1990281">
    <property type="term" value="C:efflux pump complex"/>
    <property type="evidence" value="ECO:0007669"/>
    <property type="project" value="TreeGrafter"/>
</dbReference>
<evidence type="ECO:0000256" key="7">
    <source>
        <dbReference type="ARBA" id="ARBA00023237"/>
    </source>
</evidence>
<dbReference type="SUPFAM" id="SSF56954">
    <property type="entry name" value="Outer membrane efflux proteins (OEP)"/>
    <property type="match status" value="1"/>
</dbReference>
<evidence type="ECO:0000256" key="4">
    <source>
        <dbReference type="ARBA" id="ARBA00022452"/>
    </source>
</evidence>
<keyword evidence="3" id="KW-0813">Transport</keyword>
<dbReference type="GO" id="GO:0009279">
    <property type="term" value="C:cell outer membrane"/>
    <property type="evidence" value="ECO:0007669"/>
    <property type="project" value="UniProtKB-SubCell"/>
</dbReference>
<dbReference type="PANTHER" id="PTHR30026:SF20">
    <property type="entry name" value="OUTER MEMBRANE PROTEIN TOLC"/>
    <property type="match status" value="1"/>
</dbReference>
<gene>
    <name evidence="9" type="ORF">JCM19232_3721</name>
</gene>
<dbReference type="Gene3D" id="1.20.1600.10">
    <property type="entry name" value="Outer membrane efflux proteins (OEP)"/>
    <property type="match status" value="1"/>
</dbReference>
<reference evidence="9 10" key="1">
    <citation type="submission" date="2015-01" db="EMBL/GenBank/DDBJ databases">
        <title>Vibrio sp. C5 JCM 19232 whole genome shotgun sequence.</title>
        <authorList>
            <person name="Sawabe T."/>
            <person name="Meirelles P."/>
            <person name="Feng G."/>
            <person name="Sayaka M."/>
            <person name="Hattori M."/>
            <person name="Ohkuma M."/>
        </authorList>
    </citation>
    <scope>NUCLEOTIDE SEQUENCE [LARGE SCALE GENOMIC DNA]</scope>
    <source>
        <strain evidence="9 10">JCM19232</strain>
    </source>
</reference>
<keyword evidence="4" id="KW-1134">Transmembrane beta strand</keyword>
<evidence type="ECO:0000256" key="8">
    <source>
        <dbReference type="SAM" id="SignalP"/>
    </source>
</evidence>
<accession>A0A0B8PD28</accession>
<keyword evidence="6" id="KW-0472">Membrane</keyword>
<evidence type="ECO:0000313" key="9">
    <source>
        <dbReference type="EMBL" id="GAM60779.1"/>
    </source>
</evidence>
<reference evidence="9 10" key="2">
    <citation type="submission" date="2015-01" db="EMBL/GenBank/DDBJ databases">
        <authorList>
            <consortium name="NBRP consortium"/>
            <person name="Sawabe T."/>
            <person name="Meirelles P."/>
            <person name="Feng G."/>
            <person name="Sayaka M."/>
            <person name="Hattori M."/>
            <person name="Ohkuma M."/>
        </authorList>
    </citation>
    <scope>NUCLEOTIDE SEQUENCE [LARGE SCALE GENOMIC DNA]</scope>
    <source>
        <strain evidence="9 10">JCM19232</strain>
    </source>
</reference>
<dbReference type="Proteomes" id="UP000031670">
    <property type="component" value="Unassembled WGS sequence"/>
</dbReference>
<dbReference type="GO" id="GO:0015288">
    <property type="term" value="F:porin activity"/>
    <property type="evidence" value="ECO:0007669"/>
    <property type="project" value="TreeGrafter"/>
</dbReference>
<comment type="caution">
    <text evidence="9">The sequence shown here is derived from an EMBL/GenBank/DDBJ whole genome shotgun (WGS) entry which is preliminary data.</text>
</comment>
<keyword evidence="7" id="KW-0998">Cell outer membrane</keyword>
<evidence type="ECO:0000256" key="5">
    <source>
        <dbReference type="ARBA" id="ARBA00022692"/>
    </source>
</evidence>